<reference evidence="2" key="1">
    <citation type="journal article" date="2019" name="Int. J. Syst. Evol. Microbiol.">
        <title>The Global Catalogue of Microorganisms (GCM) 10K type strain sequencing project: providing services to taxonomists for standard genome sequencing and annotation.</title>
        <authorList>
            <consortium name="The Broad Institute Genomics Platform"/>
            <consortium name="The Broad Institute Genome Sequencing Center for Infectious Disease"/>
            <person name="Wu L."/>
            <person name="Ma J."/>
        </authorList>
    </citation>
    <scope>NUCLEOTIDE SEQUENCE [LARGE SCALE GENOMIC DNA]</scope>
    <source>
        <strain evidence="2">JCM 4395</strain>
    </source>
</reference>
<dbReference type="Proteomes" id="UP001501777">
    <property type="component" value="Unassembled WGS sequence"/>
</dbReference>
<dbReference type="EMBL" id="BAAASG010000017">
    <property type="protein sequence ID" value="GAA2511775.1"/>
    <property type="molecule type" value="Genomic_DNA"/>
</dbReference>
<protein>
    <submittedName>
        <fullName evidence="1">Uncharacterized protein</fullName>
    </submittedName>
</protein>
<proteinExistence type="predicted"/>
<keyword evidence="2" id="KW-1185">Reference proteome</keyword>
<dbReference type="RefSeq" id="WP_344404764.1">
    <property type="nucleotide sequence ID" value="NZ_BAAASG010000017.1"/>
</dbReference>
<evidence type="ECO:0000313" key="2">
    <source>
        <dbReference type="Proteomes" id="UP001501777"/>
    </source>
</evidence>
<evidence type="ECO:0000313" key="1">
    <source>
        <dbReference type="EMBL" id="GAA2511775.1"/>
    </source>
</evidence>
<accession>A0ABP6AAT8</accession>
<comment type="caution">
    <text evidence="1">The sequence shown here is derived from an EMBL/GenBank/DDBJ whole genome shotgun (WGS) entry which is preliminary data.</text>
</comment>
<sequence length="82" mass="9040">MRDRASLWEGNGQEGRAPALLQNVETLAHLALGSTLCIPLHRLVAYGLCAELLPEHITLDEWGYPLVAGSSVPSNHRQRGRR</sequence>
<gene>
    <name evidence="1" type="ORF">GCM10010276_68700</name>
</gene>
<organism evidence="1 2">
    <name type="scientific">Streptomyces longisporus</name>
    <dbReference type="NCBI Taxonomy" id="1948"/>
    <lineage>
        <taxon>Bacteria</taxon>
        <taxon>Bacillati</taxon>
        <taxon>Actinomycetota</taxon>
        <taxon>Actinomycetes</taxon>
        <taxon>Kitasatosporales</taxon>
        <taxon>Streptomycetaceae</taxon>
        <taxon>Streptomyces</taxon>
    </lineage>
</organism>
<name>A0ABP6AAT8_STRLO</name>